<feature type="transmembrane region" description="Helical" evidence="6">
    <location>
        <begin position="263"/>
        <end position="284"/>
    </location>
</feature>
<protein>
    <submittedName>
        <fullName evidence="7">Lysylphosphatidylglycerol synthase transmembrane domain-containing protein</fullName>
    </submittedName>
</protein>
<dbReference type="InterPro" id="IPR022791">
    <property type="entry name" value="L-PG_synthase/AglD"/>
</dbReference>
<keyword evidence="2" id="KW-1003">Cell membrane</keyword>
<dbReference type="Proteomes" id="UP001241110">
    <property type="component" value="Unassembled WGS sequence"/>
</dbReference>
<keyword evidence="4 6" id="KW-1133">Transmembrane helix</keyword>
<feature type="transmembrane region" description="Helical" evidence="6">
    <location>
        <begin position="156"/>
        <end position="181"/>
    </location>
</feature>
<feature type="transmembrane region" description="Helical" evidence="6">
    <location>
        <begin position="89"/>
        <end position="106"/>
    </location>
</feature>
<evidence type="ECO:0000256" key="6">
    <source>
        <dbReference type="SAM" id="Phobius"/>
    </source>
</evidence>
<dbReference type="Pfam" id="PF03706">
    <property type="entry name" value="LPG_synthase_TM"/>
    <property type="match status" value="1"/>
</dbReference>
<gene>
    <name evidence="7" type="ORF">QNI16_33380</name>
</gene>
<evidence type="ECO:0000256" key="1">
    <source>
        <dbReference type="ARBA" id="ARBA00004651"/>
    </source>
</evidence>
<evidence type="ECO:0000256" key="5">
    <source>
        <dbReference type="ARBA" id="ARBA00023136"/>
    </source>
</evidence>
<dbReference type="EMBL" id="JASJOS010000020">
    <property type="protein sequence ID" value="MDJ1485431.1"/>
    <property type="molecule type" value="Genomic_DNA"/>
</dbReference>
<evidence type="ECO:0000313" key="8">
    <source>
        <dbReference type="Proteomes" id="UP001241110"/>
    </source>
</evidence>
<feature type="transmembrane region" description="Helical" evidence="6">
    <location>
        <begin position="49"/>
        <end position="68"/>
    </location>
</feature>
<accession>A0AAE3UAD2</accession>
<dbReference type="GO" id="GO:0005886">
    <property type="term" value="C:plasma membrane"/>
    <property type="evidence" value="ECO:0007669"/>
    <property type="project" value="UniProtKB-SubCell"/>
</dbReference>
<sequence>MESAKKEETPVKSWLKLLLKVSLTSAALYLVSLKISWQQIWQIVQTVHFGWMFGAFVLFNASKIVSALRLQYYWDAIGLRLSSTYNLKLYYTGMFYNLLLPGGIGGDGYKVWLLGKDQSISYKKLISATILDRISGLFPLQLLLCLLLIKMGFIDSWYLLLLVVGQIAFYLGGQTLVQFFFKDFTKVYHITNLLGMLVQILQVTCALFIVQALDIHSYYVEYVFLFLLSSIMAVLPITIAGIGAREVVGMLGSQYLPVDSEKMISLTLLFFAITTISSLTGIFLKTGFPIQTMKNNPLHNTVSIEQIISDK</sequence>
<evidence type="ECO:0000256" key="3">
    <source>
        <dbReference type="ARBA" id="ARBA00022692"/>
    </source>
</evidence>
<feature type="transmembrane region" description="Helical" evidence="6">
    <location>
        <begin position="222"/>
        <end position="243"/>
    </location>
</feature>
<feature type="transmembrane region" description="Helical" evidence="6">
    <location>
        <begin position="126"/>
        <end position="149"/>
    </location>
</feature>
<dbReference type="AlphaFoldDB" id="A0AAE3UAD2"/>
<comment type="subcellular location">
    <subcellularLocation>
        <location evidence="1">Cell membrane</location>
        <topology evidence="1">Multi-pass membrane protein</topology>
    </subcellularLocation>
</comment>
<keyword evidence="3 6" id="KW-0812">Transmembrane</keyword>
<feature type="transmembrane region" description="Helical" evidence="6">
    <location>
        <begin position="17"/>
        <end position="37"/>
    </location>
</feature>
<name>A0AAE3UAD2_9BACT</name>
<reference evidence="7" key="1">
    <citation type="submission" date="2023-05" db="EMBL/GenBank/DDBJ databases">
        <authorList>
            <person name="Zhang X."/>
        </authorList>
    </citation>
    <scope>NUCLEOTIDE SEQUENCE</scope>
    <source>
        <strain evidence="7">YF14B1</strain>
    </source>
</reference>
<evidence type="ECO:0000256" key="4">
    <source>
        <dbReference type="ARBA" id="ARBA00022989"/>
    </source>
</evidence>
<dbReference type="NCBIfam" id="TIGR00374">
    <property type="entry name" value="flippase-like domain"/>
    <property type="match status" value="1"/>
</dbReference>
<evidence type="ECO:0000313" key="7">
    <source>
        <dbReference type="EMBL" id="MDJ1485431.1"/>
    </source>
</evidence>
<comment type="caution">
    <text evidence="7">The sequence shown here is derived from an EMBL/GenBank/DDBJ whole genome shotgun (WGS) entry which is preliminary data.</text>
</comment>
<organism evidence="7 8">
    <name type="scientific">Xanthocytophaga flava</name>
    <dbReference type="NCBI Taxonomy" id="3048013"/>
    <lineage>
        <taxon>Bacteria</taxon>
        <taxon>Pseudomonadati</taxon>
        <taxon>Bacteroidota</taxon>
        <taxon>Cytophagia</taxon>
        <taxon>Cytophagales</taxon>
        <taxon>Rhodocytophagaceae</taxon>
        <taxon>Xanthocytophaga</taxon>
    </lineage>
</organism>
<proteinExistence type="predicted"/>
<dbReference type="PANTHER" id="PTHR40277">
    <property type="entry name" value="BLL5419 PROTEIN"/>
    <property type="match status" value="1"/>
</dbReference>
<dbReference type="PANTHER" id="PTHR40277:SF1">
    <property type="entry name" value="BLL5419 PROTEIN"/>
    <property type="match status" value="1"/>
</dbReference>
<keyword evidence="5 6" id="KW-0472">Membrane</keyword>
<feature type="transmembrane region" description="Helical" evidence="6">
    <location>
        <begin position="187"/>
        <end position="210"/>
    </location>
</feature>
<evidence type="ECO:0000256" key="2">
    <source>
        <dbReference type="ARBA" id="ARBA00022475"/>
    </source>
</evidence>